<dbReference type="RefSeq" id="WP_167857220.1">
    <property type="nucleotide sequence ID" value="NZ_SIJK02000002.1"/>
</dbReference>
<keyword evidence="2" id="KW-1185">Reference proteome</keyword>
<name>A0ABS4D523_9CHLR</name>
<gene>
    <name evidence="1" type="ORF">EYB53_002295</name>
</gene>
<sequence length="50" mass="5474">MRKALDSATPAAYTRTVPYAAPTLGPFKAGLAELLAEREQITQITQMRKP</sequence>
<evidence type="ECO:0000313" key="1">
    <source>
        <dbReference type="EMBL" id="MBP1464530.1"/>
    </source>
</evidence>
<organism evidence="1 2">
    <name type="scientific">Candidatus Chloroploca mongolica</name>
    <dbReference type="NCBI Taxonomy" id="2528176"/>
    <lineage>
        <taxon>Bacteria</taxon>
        <taxon>Bacillati</taxon>
        <taxon>Chloroflexota</taxon>
        <taxon>Chloroflexia</taxon>
        <taxon>Chloroflexales</taxon>
        <taxon>Chloroflexineae</taxon>
        <taxon>Oscillochloridaceae</taxon>
        <taxon>Candidatus Chloroploca</taxon>
    </lineage>
</organism>
<dbReference type="EMBL" id="SIJK02000002">
    <property type="protein sequence ID" value="MBP1464530.1"/>
    <property type="molecule type" value="Genomic_DNA"/>
</dbReference>
<reference evidence="1 2" key="1">
    <citation type="submission" date="2021-03" db="EMBL/GenBank/DDBJ databases">
        <authorList>
            <person name="Grouzdev D.S."/>
        </authorList>
    </citation>
    <scope>NUCLEOTIDE SEQUENCE [LARGE SCALE GENOMIC DNA]</scope>
    <source>
        <strain evidence="1 2">M50-1</strain>
    </source>
</reference>
<protein>
    <submittedName>
        <fullName evidence="1">Uncharacterized protein</fullName>
    </submittedName>
</protein>
<dbReference type="Proteomes" id="UP001193081">
    <property type="component" value="Unassembled WGS sequence"/>
</dbReference>
<comment type="caution">
    <text evidence="1">The sequence shown here is derived from an EMBL/GenBank/DDBJ whole genome shotgun (WGS) entry which is preliminary data.</text>
</comment>
<evidence type="ECO:0000313" key="2">
    <source>
        <dbReference type="Proteomes" id="UP001193081"/>
    </source>
</evidence>
<proteinExistence type="predicted"/>
<accession>A0ABS4D523</accession>